<dbReference type="SUPFAM" id="SSF111283">
    <property type="entry name" value="Putative modulator of DNA gyrase, PmbA/TldD"/>
    <property type="match status" value="1"/>
</dbReference>
<dbReference type="Gene3D" id="3.30.2290.10">
    <property type="entry name" value="PmbA/TldD superfamily"/>
    <property type="match status" value="1"/>
</dbReference>
<dbReference type="Proteomes" id="UP000241436">
    <property type="component" value="Unassembled WGS sequence"/>
</dbReference>
<dbReference type="Pfam" id="PF19289">
    <property type="entry name" value="PmbA_TldD_3rd"/>
    <property type="match status" value="1"/>
</dbReference>
<accession>A0A2T4TVD1</accession>
<name>A0A2T4TVD1_9BACT</name>
<gene>
    <name evidence="5" type="ORF">CLG94_11350</name>
</gene>
<evidence type="ECO:0000259" key="2">
    <source>
        <dbReference type="Pfam" id="PF01523"/>
    </source>
</evidence>
<dbReference type="GO" id="GO:0005829">
    <property type="term" value="C:cytosol"/>
    <property type="evidence" value="ECO:0007669"/>
    <property type="project" value="TreeGrafter"/>
</dbReference>
<proteinExistence type="inferred from homology"/>
<dbReference type="RefSeq" id="WP_107563645.1">
    <property type="nucleotide sequence ID" value="NZ_NVQC01000030.1"/>
</dbReference>
<reference evidence="6" key="2">
    <citation type="journal article" date="2018" name="Environ. Microbiol.">
        <title>Bloom of a denitrifying methanotroph, 'Candidatus Methylomirabilis limnetica', in a deep stratified lake.</title>
        <authorList>
            <person name="Graf J.S."/>
            <person name="Mayr M.J."/>
            <person name="Marchant H.K."/>
            <person name="Tienken D."/>
            <person name="Hach P.F."/>
            <person name="Brand A."/>
            <person name="Schubert C.J."/>
            <person name="Kuypers M.M."/>
            <person name="Milucka J."/>
        </authorList>
    </citation>
    <scope>NUCLEOTIDE SEQUENCE [LARGE SCALE GENOMIC DNA]</scope>
    <source>
        <strain evidence="6">Zug</strain>
    </source>
</reference>
<comment type="similarity">
    <text evidence="1">Belongs to the peptidase U62 family.</text>
</comment>
<feature type="domain" description="Metalloprotease TldD/E central" evidence="4">
    <location>
        <begin position="117"/>
        <end position="222"/>
    </location>
</feature>
<evidence type="ECO:0000259" key="3">
    <source>
        <dbReference type="Pfam" id="PF19289"/>
    </source>
</evidence>
<dbReference type="InterPro" id="IPR047657">
    <property type="entry name" value="PmbA"/>
</dbReference>
<dbReference type="GO" id="GO:0006508">
    <property type="term" value="P:proteolysis"/>
    <property type="evidence" value="ECO:0007669"/>
    <property type="project" value="InterPro"/>
</dbReference>
<feature type="domain" description="Metalloprotease TldD/E N-terminal" evidence="2">
    <location>
        <begin position="22"/>
        <end position="81"/>
    </location>
</feature>
<dbReference type="InterPro" id="IPR002510">
    <property type="entry name" value="Metalloprtase-TldD/E_N"/>
</dbReference>
<evidence type="ECO:0000256" key="1">
    <source>
        <dbReference type="ARBA" id="ARBA00005836"/>
    </source>
</evidence>
<dbReference type="Pfam" id="PF01523">
    <property type="entry name" value="PmbA_TldD_1st"/>
    <property type="match status" value="1"/>
</dbReference>
<dbReference type="InterPro" id="IPR045570">
    <property type="entry name" value="Metalloprtase-TldD/E_cen_dom"/>
</dbReference>
<comment type="caution">
    <text evidence="5">The sequence shown here is derived from an EMBL/GenBank/DDBJ whole genome shotgun (WGS) entry which is preliminary data.</text>
</comment>
<evidence type="ECO:0000313" key="6">
    <source>
        <dbReference type="Proteomes" id="UP000241436"/>
    </source>
</evidence>
<dbReference type="PANTHER" id="PTHR43421">
    <property type="entry name" value="METALLOPROTEASE PMBA"/>
    <property type="match status" value="1"/>
</dbReference>
<dbReference type="InterPro" id="IPR045569">
    <property type="entry name" value="Metalloprtase-TldD/E_C"/>
</dbReference>
<dbReference type="PANTHER" id="PTHR43421:SF1">
    <property type="entry name" value="METALLOPROTEASE PMBA"/>
    <property type="match status" value="1"/>
</dbReference>
<dbReference type="Pfam" id="PF19290">
    <property type="entry name" value="PmbA_TldD_2nd"/>
    <property type="match status" value="1"/>
</dbReference>
<organism evidence="5 6">
    <name type="scientific">Candidatus Methylomirabilis limnetica</name>
    <dbReference type="NCBI Taxonomy" id="2033718"/>
    <lineage>
        <taxon>Bacteria</taxon>
        <taxon>Candidatus Methylomirabilota</taxon>
        <taxon>Candidatus Methylomirabilia</taxon>
        <taxon>Candidatus Methylomirabilales</taxon>
        <taxon>Candidatus Methylomirabilaceae</taxon>
        <taxon>Candidatus Methylomirabilis</taxon>
    </lineage>
</organism>
<evidence type="ECO:0000313" key="5">
    <source>
        <dbReference type="EMBL" id="PTL35072.1"/>
    </source>
</evidence>
<sequence>MISRQIVEEVLQEAKRKGATAADLVLIENELVTAQVRLRETETLRSAKEVRLGLRLFFDKRSATSSTSDLSKESLARLVEDTAVLAKAIAHDECSGLPPAEECAKSIPDLDLYDPDGEALTVKDQIDRARTAEDAALSYDSRITNSEGAEFASNLYRIIYGSSQGFLGEYRGSTFSLAVTPIASSEDGMQRDHWYSRARHLGAMESPEAIGKRAAERTLRRLGARKIKTQEVPVIFDPDTAANLMRIFCSALFGPALYRGASFLIDRLGDRIAAESISIYDDGTLPGHLGSKPFDGEGLPTRRNAIVENGVLRSYLLDSYSARKLGMKPTGSAARGAGDSPTPWPTNFYLQSGSHEPAEIIRSVDAGLYVTELIGFGVNLVTGDYSQGAVGFWIEKGELTYPVEEITIAGNLKEMLLGIEMVGNDLIFRSSVVAPTLKIRRMTVAGH</sequence>
<dbReference type="InterPro" id="IPR036059">
    <property type="entry name" value="TldD/PmbA_sf"/>
</dbReference>
<feature type="domain" description="Metalloprotease TldD/E C-terminal" evidence="3">
    <location>
        <begin position="229"/>
        <end position="446"/>
    </location>
</feature>
<protein>
    <submittedName>
        <fullName evidence="5">Peptidase</fullName>
    </submittedName>
</protein>
<keyword evidence="6" id="KW-1185">Reference proteome</keyword>
<reference evidence="5 6" key="1">
    <citation type="submission" date="2017-09" db="EMBL/GenBank/DDBJ databases">
        <title>Bloom of a denitrifying methanotroph, Candidatus Methylomirabilis limnetica, in a deep stratified lake.</title>
        <authorList>
            <person name="Graf J.S."/>
            <person name="Marchant H.K."/>
            <person name="Tienken D."/>
            <person name="Hach P.F."/>
            <person name="Brand A."/>
            <person name="Schubert C.J."/>
            <person name="Kuypers M.M."/>
            <person name="Milucka J."/>
        </authorList>
    </citation>
    <scope>NUCLEOTIDE SEQUENCE [LARGE SCALE GENOMIC DNA]</scope>
    <source>
        <strain evidence="5 6">Zug</strain>
    </source>
</reference>
<dbReference type="GO" id="GO:0008237">
    <property type="term" value="F:metallopeptidase activity"/>
    <property type="evidence" value="ECO:0007669"/>
    <property type="project" value="InterPro"/>
</dbReference>
<dbReference type="OrthoDB" id="9803618at2"/>
<dbReference type="AlphaFoldDB" id="A0A2T4TVD1"/>
<evidence type="ECO:0000259" key="4">
    <source>
        <dbReference type="Pfam" id="PF19290"/>
    </source>
</evidence>
<dbReference type="EMBL" id="NVQC01000030">
    <property type="protein sequence ID" value="PTL35072.1"/>
    <property type="molecule type" value="Genomic_DNA"/>
</dbReference>
<dbReference type="InterPro" id="IPR035068">
    <property type="entry name" value="TldD/PmbA_N"/>
</dbReference>